<feature type="region of interest" description="Disordered" evidence="1">
    <location>
        <begin position="1"/>
        <end position="66"/>
    </location>
</feature>
<dbReference type="Pfam" id="PF01471">
    <property type="entry name" value="PG_binding_1"/>
    <property type="match status" value="1"/>
</dbReference>
<feature type="compositionally biased region" description="Low complexity" evidence="1">
    <location>
        <begin position="37"/>
        <end position="56"/>
    </location>
</feature>
<sequence length="122" mass="12455">LVPPPRPAEAAPQVADIGPADQQQPIVPETSAPHGEAAQTPPAAPAAAAPVQATQPPARPTDSRTGRIQAALARRGFYAGSPSGRMDGRTREAIRAFQASIGDPSSGVLTQIQIAKLLNLGP</sequence>
<organism evidence="3 4">
    <name type="scientific">Inquilinus limosus MP06</name>
    <dbReference type="NCBI Taxonomy" id="1398085"/>
    <lineage>
        <taxon>Bacteria</taxon>
        <taxon>Pseudomonadati</taxon>
        <taxon>Pseudomonadota</taxon>
        <taxon>Alphaproteobacteria</taxon>
        <taxon>Rhodospirillales</taxon>
        <taxon>Rhodospirillaceae</taxon>
        <taxon>Inquilinus</taxon>
    </lineage>
</organism>
<name>A0A0A0CY99_9PROT</name>
<evidence type="ECO:0000256" key="1">
    <source>
        <dbReference type="SAM" id="MobiDB-lite"/>
    </source>
</evidence>
<protein>
    <recommendedName>
        <fullName evidence="2">Peptidoglycan binding-like domain-containing protein</fullName>
    </recommendedName>
</protein>
<evidence type="ECO:0000259" key="2">
    <source>
        <dbReference type="Pfam" id="PF01471"/>
    </source>
</evidence>
<comment type="caution">
    <text evidence="3">The sequence shown here is derived from an EMBL/GenBank/DDBJ whole genome shotgun (WGS) entry which is preliminary data.</text>
</comment>
<dbReference type="InterPro" id="IPR036365">
    <property type="entry name" value="PGBD-like_sf"/>
</dbReference>
<reference evidence="3 4" key="1">
    <citation type="submission" date="2014-01" db="EMBL/GenBank/DDBJ databases">
        <title>Genome sequence determination for a cystic fibrosis isolate, Inquilinus limosus.</title>
        <authorList>
            <person name="Pino M."/>
            <person name="Di Conza J."/>
            <person name="Gutkind G."/>
        </authorList>
    </citation>
    <scope>NUCLEOTIDE SEQUENCE [LARGE SCALE GENOMIC DNA]</scope>
    <source>
        <strain evidence="3 4">MP06</strain>
    </source>
</reference>
<dbReference type="SUPFAM" id="SSF47090">
    <property type="entry name" value="PGBD-like"/>
    <property type="match status" value="1"/>
</dbReference>
<evidence type="ECO:0000313" key="4">
    <source>
        <dbReference type="Proteomes" id="UP000029995"/>
    </source>
</evidence>
<dbReference type="Gene3D" id="1.10.101.10">
    <property type="entry name" value="PGBD-like superfamily/PGBD"/>
    <property type="match status" value="1"/>
</dbReference>
<dbReference type="OrthoDB" id="7366802at2"/>
<dbReference type="AlphaFoldDB" id="A0A0A0CY99"/>
<gene>
    <name evidence="3" type="ORF">P409_32245</name>
</gene>
<feature type="domain" description="Peptidoglycan binding-like" evidence="2">
    <location>
        <begin position="66"/>
        <end position="117"/>
    </location>
</feature>
<dbReference type="InterPro" id="IPR002477">
    <property type="entry name" value="Peptidoglycan-bd-like"/>
</dbReference>
<accession>A0A0A0CY99</accession>
<dbReference type="Proteomes" id="UP000029995">
    <property type="component" value="Unassembled WGS sequence"/>
</dbReference>
<feature type="non-terminal residue" evidence="3">
    <location>
        <position position="1"/>
    </location>
</feature>
<proteinExistence type="predicted"/>
<dbReference type="EMBL" id="JANX01000779">
    <property type="protein sequence ID" value="KGM30573.1"/>
    <property type="molecule type" value="Genomic_DNA"/>
</dbReference>
<evidence type="ECO:0000313" key="3">
    <source>
        <dbReference type="EMBL" id="KGM30573.1"/>
    </source>
</evidence>
<dbReference type="InterPro" id="IPR036366">
    <property type="entry name" value="PGBDSf"/>
</dbReference>
<dbReference type="RefSeq" id="WP_034848235.1">
    <property type="nucleotide sequence ID" value="NZ_JANX01000779.1"/>
</dbReference>